<organism evidence="1 2">
    <name type="scientific">Streptomyces phyllanthi</name>
    <dbReference type="NCBI Taxonomy" id="1803180"/>
    <lineage>
        <taxon>Bacteria</taxon>
        <taxon>Bacillati</taxon>
        <taxon>Actinomycetota</taxon>
        <taxon>Actinomycetes</taxon>
        <taxon>Kitasatosporales</taxon>
        <taxon>Streptomycetaceae</taxon>
        <taxon>Streptomyces</taxon>
    </lineage>
</organism>
<dbReference type="AlphaFoldDB" id="A0A5N8W8Q4"/>
<name>A0A5N8W8Q4_9ACTN</name>
<keyword evidence="2" id="KW-1185">Reference proteome</keyword>
<dbReference type="InterPro" id="IPR011008">
    <property type="entry name" value="Dimeric_a/b-barrel"/>
</dbReference>
<dbReference type="EMBL" id="VJZE01000266">
    <property type="protein sequence ID" value="MPY43873.1"/>
    <property type="molecule type" value="Genomic_DNA"/>
</dbReference>
<dbReference type="SUPFAM" id="SSF54909">
    <property type="entry name" value="Dimeric alpha+beta barrel"/>
    <property type="match status" value="1"/>
</dbReference>
<accession>A0A5N8W8Q4</accession>
<sequence>MLNGAVALFLGVGPLGTGIPLPLREEIDMGIYELRTYTLASREDLDFYKDVVYPRHASSSKEFGIGGHGIWTGPQDEEPRLYVLASYPEGSDPDELGMRYMQSPGFASDIEDFDVSKIVGVEVKRLTPTASSPLQ</sequence>
<dbReference type="Proteomes" id="UP000326979">
    <property type="component" value="Unassembled WGS sequence"/>
</dbReference>
<dbReference type="Gene3D" id="3.30.70.100">
    <property type="match status" value="1"/>
</dbReference>
<evidence type="ECO:0000313" key="2">
    <source>
        <dbReference type="Proteomes" id="UP000326979"/>
    </source>
</evidence>
<proteinExistence type="predicted"/>
<comment type="caution">
    <text evidence="1">The sequence shown here is derived from an EMBL/GenBank/DDBJ whole genome shotgun (WGS) entry which is preliminary data.</text>
</comment>
<dbReference type="OrthoDB" id="2297285at2"/>
<evidence type="ECO:0000313" key="1">
    <source>
        <dbReference type="EMBL" id="MPY43873.1"/>
    </source>
</evidence>
<reference evidence="1 2" key="1">
    <citation type="submission" date="2019-07" db="EMBL/GenBank/DDBJ databases">
        <title>New species of Amycolatopsis and Streptomyces.</title>
        <authorList>
            <person name="Duangmal K."/>
            <person name="Teo W.F.A."/>
            <person name="Lipun K."/>
        </authorList>
    </citation>
    <scope>NUCLEOTIDE SEQUENCE [LARGE SCALE GENOMIC DNA]</scope>
    <source>
        <strain evidence="1 2">TISTR 2346</strain>
    </source>
</reference>
<protein>
    <submittedName>
        <fullName evidence="1">NIPSNAP domain-containing protein</fullName>
    </submittedName>
</protein>
<gene>
    <name evidence="1" type="ORF">FNH04_29430</name>
</gene>